<reference evidence="4" key="1">
    <citation type="submission" date="2022-07" db="EMBL/GenBank/DDBJ databases">
        <title>Genome Sequence of Leucocoprinus birnbaumii.</title>
        <authorList>
            <person name="Buettner E."/>
        </authorList>
    </citation>
    <scope>NUCLEOTIDE SEQUENCE</scope>
    <source>
        <strain evidence="4">VT141</strain>
    </source>
</reference>
<evidence type="ECO:0000256" key="1">
    <source>
        <dbReference type="SAM" id="MobiDB-lite"/>
    </source>
</evidence>
<evidence type="ECO:0000259" key="2">
    <source>
        <dbReference type="PROSITE" id="PS50878"/>
    </source>
</evidence>
<feature type="region of interest" description="Disordered" evidence="1">
    <location>
        <begin position="586"/>
        <end position="605"/>
    </location>
</feature>
<dbReference type="Gene3D" id="3.30.420.10">
    <property type="entry name" value="Ribonuclease H-like superfamily/Ribonuclease H"/>
    <property type="match status" value="1"/>
</dbReference>
<dbReference type="GO" id="GO:0004523">
    <property type="term" value="F:RNA-DNA hybrid ribonuclease activity"/>
    <property type="evidence" value="ECO:0007669"/>
    <property type="project" value="InterPro"/>
</dbReference>
<dbReference type="CDD" id="cd09276">
    <property type="entry name" value="Rnase_HI_RT_non_LTR"/>
    <property type="match status" value="1"/>
</dbReference>
<dbReference type="EMBL" id="JANIEX010001339">
    <property type="protein sequence ID" value="KAJ3559098.1"/>
    <property type="molecule type" value="Genomic_DNA"/>
</dbReference>
<keyword evidence="5" id="KW-1185">Reference proteome</keyword>
<dbReference type="SUPFAM" id="SSF53098">
    <property type="entry name" value="Ribonuclease H-like"/>
    <property type="match status" value="1"/>
</dbReference>
<dbReference type="InterPro" id="IPR012337">
    <property type="entry name" value="RNaseH-like_sf"/>
</dbReference>
<dbReference type="InterPro" id="IPR036397">
    <property type="entry name" value="RNaseH_sf"/>
</dbReference>
<dbReference type="PROSITE" id="PS50878">
    <property type="entry name" value="RT_POL"/>
    <property type="match status" value="1"/>
</dbReference>
<evidence type="ECO:0000313" key="5">
    <source>
        <dbReference type="Proteomes" id="UP001213000"/>
    </source>
</evidence>
<dbReference type="PANTHER" id="PTHR33481">
    <property type="entry name" value="REVERSE TRANSCRIPTASE"/>
    <property type="match status" value="1"/>
</dbReference>
<protein>
    <submittedName>
        <fullName evidence="4">Uncharacterized protein</fullName>
    </submittedName>
</protein>
<evidence type="ECO:0000259" key="3">
    <source>
        <dbReference type="PROSITE" id="PS50879"/>
    </source>
</evidence>
<comment type="caution">
    <text evidence="4">The sequence shown here is derived from an EMBL/GenBank/DDBJ whole genome shotgun (WGS) entry which is preliminary data.</text>
</comment>
<dbReference type="InterPro" id="IPR000477">
    <property type="entry name" value="RT_dom"/>
</dbReference>
<sequence length="699" mass="77287">MSRAPVCLFVAGSGCQNLVPKFFQRVLCMQELGYCTIVLQGVTGNTLADYIANSDLFNPFTLFTATAYCLLDKAKDQSYGANRDANANFQPTASRGDGLRNIRSWYIGFDPDLSTAIVTRQGSNSKVTPLLNLRTTFGLSIRGEIKPVKNGIPQGSPVSPILATFYSAGLLDMFENPDTAVQIPDNLKHDKPTCVSILMYVDDRKLVVSSHSINTNNRLLAQAYQMVDQWLWKAGLAPDQDKQHVKRMSARAEAAIGCISMLANTVCGLSHKHLRVLYKTCVLPIMTYASAVWWTGKTYHVKHLRLVQNRALRLICTAFKTTPINALEVEGSIPPIQLHLDYLNRKAGICLNKLSVSSPVIQRLPPTWSDTHKPETDLHSGLACPTQLNKIASMTAPNHERIFPFLLPLWQKTSADYVDRFIINAETGPKDEAAAVHLQCFAELHNNPEHIIVYSDGSQRLIKKTLLAELTGMAMGLKAAINKASETLEIHHIHIYANNVSAIGTIHDPKPRQGQLLALSFYNDMIKWLDAHPGNKLSVEWCPGHADISGNECADTLAKKAVSLASSSDPTTTYNLCRAHETVTTSWRQPHHSNQPSTSRTLKTSARSLADSCSAELDMHSMSYPLYERCRDSLHDISPTIHLPDILGTKEGIATLAHFIEKSGAFTKNGHNPPTRHQPTIDDRPLKAYMTDDPKDLNG</sequence>
<dbReference type="PROSITE" id="PS50879">
    <property type="entry name" value="RNASE_H_1"/>
    <property type="match status" value="1"/>
</dbReference>
<feature type="region of interest" description="Disordered" evidence="1">
    <location>
        <begin position="665"/>
        <end position="699"/>
    </location>
</feature>
<evidence type="ECO:0000313" key="4">
    <source>
        <dbReference type="EMBL" id="KAJ3559098.1"/>
    </source>
</evidence>
<feature type="compositionally biased region" description="Basic and acidic residues" evidence="1">
    <location>
        <begin position="679"/>
        <end position="699"/>
    </location>
</feature>
<name>A0AAD5YR14_9AGAR</name>
<feature type="compositionally biased region" description="Polar residues" evidence="1">
    <location>
        <begin position="669"/>
        <end position="678"/>
    </location>
</feature>
<dbReference type="Proteomes" id="UP001213000">
    <property type="component" value="Unassembled WGS sequence"/>
</dbReference>
<dbReference type="PANTHER" id="PTHR33481:SF1">
    <property type="entry name" value="ENDONUCLEASE_EXONUCLEASE_PHOSPHATASE DOMAIN-CONTAINING PROTEIN-RELATED"/>
    <property type="match status" value="1"/>
</dbReference>
<dbReference type="InterPro" id="IPR002156">
    <property type="entry name" value="RNaseH_domain"/>
</dbReference>
<feature type="domain" description="RNase H type-1" evidence="3">
    <location>
        <begin position="447"/>
        <end position="563"/>
    </location>
</feature>
<accession>A0AAD5YR14</accession>
<gene>
    <name evidence="4" type="ORF">NP233_g11351</name>
</gene>
<organism evidence="4 5">
    <name type="scientific">Leucocoprinus birnbaumii</name>
    <dbReference type="NCBI Taxonomy" id="56174"/>
    <lineage>
        <taxon>Eukaryota</taxon>
        <taxon>Fungi</taxon>
        <taxon>Dikarya</taxon>
        <taxon>Basidiomycota</taxon>
        <taxon>Agaricomycotina</taxon>
        <taxon>Agaricomycetes</taxon>
        <taxon>Agaricomycetidae</taxon>
        <taxon>Agaricales</taxon>
        <taxon>Agaricineae</taxon>
        <taxon>Agaricaceae</taxon>
        <taxon>Leucocoprinus</taxon>
    </lineage>
</organism>
<dbReference type="PROSITE" id="PS51257">
    <property type="entry name" value="PROKAR_LIPOPROTEIN"/>
    <property type="match status" value="1"/>
</dbReference>
<proteinExistence type="predicted"/>
<dbReference type="AlphaFoldDB" id="A0AAD5YR14"/>
<feature type="domain" description="Reverse transcriptase" evidence="2">
    <location>
        <begin position="1"/>
        <end position="299"/>
    </location>
</feature>
<dbReference type="GO" id="GO:0003676">
    <property type="term" value="F:nucleic acid binding"/>
    <property type="evidence" value="ECO:0007669"/>
    <property type="project" value="InterPro"/>
</dbReference>